<dbReference type="PANTHER" id="PTHR22600:SF57">
    <property type="entry name" value="BETA-N-ACETYLHEXOSAMINIDASE"/>
    <property type="match status" value="1"/>
</dbReference>
<evidence type="ECO:0000256" key="3">
    <source>
        <dbReference type="ARBA" id="ARBA00012663"/>
    </source>
</evidence>
<dbReference type="SUPFAM" id="SSF51445">
    <property type="entry name" value="(Trans)glycosidases"/>
    <property type="match status" value="1"/>
</dbReference>
<dbReference type="InterPro" id="IPR025705">
    <property type="entry name" value="Beta_hexosaminidase_sua/sub"/>
</dbReference>
<evidence type="ECO:0000313" key="9">
    <source>
        <dbReference type="EMBL" id="CAK9105033.1"/>
    </source>
</evidence>
<dbReference type="InterPro" id="IPR015883">
    <property type="entry name" value="Glyco_hydro_20_cat"/>
</dbReference>
<reference evidence="9 10" key="1">
    <citation type="submission" date="2024-02" db="EMBL/GenBank/DDBJ databases">
        <authorList>
            <person name="Chen Y."/>
            <person name="Shah S."/>
            <person name="Dougan E. K."/>
            <person name="Thang M."/>
            <person name="Chan C."/>
        </authorList>
    </citation>
    <scope>NUCLEOTIDE SEQUENCE [LARGE SCALE GENOMIC DNA]</scope>
</reference>
<proteinExistence type="inferred from homology"/>
<comment type="similarity">
    <text evidence="2">Belongs to the glycosyl hydrolase 20 family.</text>
</comment>
<feature type="domain" description="Glycoside hydrolase family 20 catalytic" evidence="7">
    <location>
        <begin position="208"/>
        <end position="554"/>
    </location>
</feature>
<dbReference type="InterPro" id="IPR015882">
    <property type="entry name" value="HEX_bac_N"/>
</dbReference>
<dbReference type="Pfam" id="PF02838">
    <property type="entry name" value="Glyco_hydro_20b"/>
    <property type="match status" value="1"/>
</dbReference>
<evidence type="ECO:0000256" key="5">
    <source>
        <dbReference type="ARBA" id="ARBA00023295"/>
    </source>
</evidence>
<dbReference type="PANTHER" id="PTHR22600">
    <property type="entry name" value="BETA-HEXOSAMINIDASE"/>
    <property type="match status" value="1"/>
</dbReference>
<name>A0ABP0RWM7_9DINO</name>
<dbReference type="InterPro" id="IPR017853">
    <property type="entry name" value="GH"/>
</dbReference>
<keyword evidence="10" id="KW-1185">Reference proteome</keyword>
<feature type="domain" description="Beta-hexosaminidase bacterial type N-terminal" evidence="8">
    <location>
        <begin position="116"/>
        <end position="205"/>
    </location>
</feature>
<keyword evidence="4" id="KW-0378">Hydrolase</keyword>
<dbReference type="InterPro" id="IPR029018">
    <property type="entry name" value="Hex-like_dom2"/>
</dbReference>
<dbReference type="CDD" id="cd06563">
    <property type="entry name" value="GH20_chitobiase-like"/>
    <property type="match status" value="1"/>
</dbReference>
<dbReference type="Proteomes" id="UP001642464">
    <property type="component" value="Unassembled WGS sequence"/>
</dbReference>
<evidence type="ECO:0000259" key="7">
    <source>
        <dbReference type="Pfam" id="PF00728"/>
    </source>
</evidence>
<dbReference type="EMBL" id="CAXAMM010042462">
    <property type="protein sequence ID" value="CAK9105033.1"/>
    <property type="molecule type" value="Genomic_DNA"/>
</dbReference>
<comment type="caution">
    <text evidence="9">The sequence shown here is derived from an EMBL/GenBank/DDBJ whole genome shotgun (WGS) entry which is preliminary data.</text>
</comment>
<accession>A0ABP0RWM7</accession>
<sequence>MAFLIGPLYSISARRSRRYLAVLSWLLCHLGARAAKFGDLGASLLQVKADPHDTLSLIPQPKTVRDPLSEQRQGHVTLNKACDPPPGPRNQRTTNRRTGRLELHELRYDAPSAPPALRAALGDVLGATPGASGAAAGLRLMLQEEAEDFHPEGYRLNVSEEGIALEASTEHGLFNGLMTLRQLMVHRADSEGGGWSLQKVEIEDAPEFAWRGLMLDVSRHFFSPTAVKHLLKTMALFKMNHFHWHLTDDQGWRFPVAKYPNLIRLGAHRRATQQGHSSATDGRPYNHSYTEEEIHEVLSLAESLYIEVVPEFDIPGHSQALIASYPEMGNADSAARWSPEVATHFGALQYTLSPSERSVNFTKDVLSEMAQLFQASPYVHIGGDEVPTAQWEHSPSAMAVARKEHVSLKRLEGMMLGKAAEHLHGLGRKAVVWDDAMESGGHLPDDAVVMIWRSWEGLEKLGNRAFAQGHSVVLAPQAYTYLDQWQDRTHSHFDAIGGFLPLSTVYASPTHAGRAHVLGIQGQLWSEYIREGSRNLDYMAWPRGCALAEVGWSGEGRGRFRDFRQRLAKRLEDFKLYDINLGEM</sequence>
<dbReference type="PRINTS" id="PR00738">
    <property type="entry name" value="GLHYDRLASE20"/>
</dbReference>
<organism evidence="9 10">
    <name type="scientific">Durusdinium trenchii</name>
    <dbReference type="NCBI Taxonomy" id="1381693"/>
    <lineage>
        <taxon>Eukaryota</taxon>
        <taxon>Sar</taxon>
        <taxon>Alveolata</taxon>
        <taxon>Dinophyceae</taxon>
        <taxon>Suessiales</taxon>
        <taxon>Symbiodiniaceae</taxon>
        <taxon>Durusdinium</taxon>
    </lineage>
</organism>
<evidence type="ECO:0000256" key="2">
    <source>
        <dbReference type="ARBA" id="ARBA00006285"/>
    </source>
</evidence>
<comment type="catalytic activity">
    <reaction evidence="1">
        <text>Hydrolysis of terminal non-reducing N-acetyl-D-hexosamine residues in N-acetyl-beta-D-hexosaminides.</text>
        <dbReference type="EC" id="3.2.1.52"/>
    </reaction>
</comment>
<evidence type="ECO:0000259" key="8">
    <source>
        <dbReference type="Pfam" id="PF02838"/>
    </source>
</evidence>
<keyword evidence="5" id="KW-0326">Glycosidase</keyword>
<dbReference type="Gene3D" id="3.20.20.80">
    <property type="entry name" value="Glycosidases"/>
    <property type="match status" value="1"/>
</dbReference>
<evidence type="ECO:0000256" key="1">
    <source>
        <dbReference type="ARBA" id="ARBA00001231"/>
    </source>
</evidence>
<dbReference type="EC" id="3.2.1.52" evidence="3"/>
<dbReference type="SUPFAM" id="SSF55545">
    <property type="entry name" value="beta-N-acetylhexosaminidase-like domain"/>
    <property type="match status" value="1"/>
</dbReference>
<evidence type="ECO:0000256" key="6">
    <source>
        <dbReference type="SAM" id="MobiDB-lite"/>
    </source>
</evidence>
<gene>
    <name evidence="9" type="ORF">SCF082_LOCUS48976</name>
</gene>
<dbReference type="Pfam" id="PF00728">
    <property type="entry name" value="Glyco_hydro_20"/>
    <property type="match status" value="1"/>
</dbReference>
<evidence type="ECO:0000256" key="4">
    <source>
        <dbReference type="ARBA" id="ARBA00022801"/>
    </source>
</evidence>
<feature type="region of interest" description="Disordered" evidence="6">
    <location>
        <begin position="66"/>
        <end position="98"/>
    </location>
</feature>
<dbReference type="Gene3D" id="3.30.379.10">
    <property type="entry name" value="Chitobiase/beta-hexosaminidase domain 2-like"/>
    <property type="match status" value="1"/>
</dbReference>
<protein>
    <recommendedName>
        <fullName evidence="3">beta-N-acetylhexosaminidase</fullName>
        <ecNumber evidence="3">3.2.1.52</ecNumber>
    </recommendedName>
</protein>
<evidence type="ECO:0000313" key="10">
    <source>
        <dbReference type="Proteomes" id="UP001642464"/>
    </source>
</evidence>